<sequence length="352" mass="41103">MTKLKKKQKRNKTKILLIVACTLIGLIAVIGISGNLYVDSLLNKTNRSKKLTDEEALVNQEVKDQVQDHKIVNIALFGSDNQDWNEWTDTEMQRSDATKIISLDFNAKKIKITSLQRDILVYLPEPYNDYDKLNHAHWRGGPELAIQTINSNFDMDITQYVGFSFEATVKLVDLVGGIDLYLTAEETHQKIRDLQIDGDDGVYHLNGQQVKEYCRIRTIDDDFHRMKRQNTVIMVILTELRTKNFWELMDIVEDMMPWIETNLTNDQIKNYIMNLLTFDLKHIDQYQIPSTGMEAIYKTVEYNDFSPLYVMDSYQQMVKDIHENIYEMENYQPSTKVIELEKSIYEKFGGPE</sequence>
<dbReference type="NCBIfam" id="TIGR00350">
    <property type="entry name" value="lytR_cpsA_psr"/>
    <property type="match status" value="1"/>
</dbReference>
<keyword evidence="2" id="KW-0472">Membrane</keyword>
<keyword evidence="2" id="KW-0812">Transmembrane</keyword>
<organism evidence="4 5">
    <name type="scientific">Holdemania filiformis</name>
    <dbReference type="NCBI Taxonomy" id="61171"/>
    <lineage>
        <taxon>Bacteria</taxon>
        <taxon>Bacillati</taxon>
        <taxon>Bacillota</taxon>
        <taxon>Erysipelotrichia</taxon>
        <taxon>Erysipelotrichales</taxon>
        <taxon>Erysipelotrichaceae</taxon>
        <taxon>Holdemania</taxon>
    </lineage>
</organism>
<keyword evidence="2" id="KW-1133">Transmembrane helix</keyword>
<dbReference type="RefSeq" id="WP_117895266.1">
    <property type="nucleotide sequence ID" value="NZ_CABJCV010000013.1"/>
</dbReference>
<dbReference type="PANTHER" id="PTHR33392:SF6">
    <property type="entry name" value="POLYISOPRENYL-TEICHOIC ACID--PEPTIDOGLYCAN TEICHOIC ACID TRANSFERASE TAGU"/>
    <property type="match status" value="1"/>
</dbReference>
<evidence type="ECO:0000256" key="1">
    <source>
        <dbReference type="ARBA" id="ARBA00006068"/>
    </source>
</evidence>
<feature type="transmembrane region" description="Helical" evidence="2">
    <location>
        <begin position="15"/>
        <end position="38"/>
    </location>
</feature>
<dbReference type="Pfam" id="PF03816">
    <property type="entry name" value="LytR_cpsA_psr"/>
    <property type="match status" value="1"/>
</dbReference>
<reference evidence="4 5" key="1">
    <citation type="submission" date="2018-08" db="EMBL/GenBank/DDBJ databases">
        <title>A genome reference for cultivated species of the human gut microbiota.</title>
        <authorList>
            <person name="Zou Y."/>
            <person name="Xue W."/>
            <person name="Luo G."/>
        </authorList>
    </citation>
    <scope>NUCLEOTIDE SEQUENCE [LARGE SCALE GENOMIC DNA]</scope>
    <source>
        <strain evidence="4 5">AF24-29</strain>
    </source>
</reference>
<dbReference type="PANTHER" id="PTHR33392">
    <property type="entry name" value="POLYISOPRENYL-TEICHOIC ACID--PEPTIDOGLYCAN TEICHOIC ACID TRANSFERASE TAGU"/>
    <property type="match status" value="1"/>
</dbReference>
<evidence type="ECO:0000256" key="2">
    <source>
        <dbReference type="SAM" id="Phobius"/>
    </source>
</evidence>
<dbReference type="Proteomes" id="UP000284178">
    <property type="component" value="Unassembled WGS sequence"/>
</dbReference>
<dbReference type="AlphaFoldDB" id="A0A412FY16"/>
<dbReference type="EMBL" id="QRUP01000013">
    <property type="protein sequence ID" value="RGR73072.1"/>
    <property type="molecule type" value="Genomic_DNA"/>
</dbReference>
<dbReference type="Gene3D" id="3.40.630.190">
    <property type="entry name" value="LCP protein"/>
    <property type="match status" value="1"/>
</dbReference>
<accession>A0A412FY16</accession>
<name>A0A412FY16_9FIRM</name>
<evidence type="ECO:0000313" key="5">
    <source>
        <dbReference type="Proteomes" id="UP000284178"/>
    </source>
</evidence>
<comment type="caution">
    <text evidence="4">The sequence shown here is derived from an EMBL/GenBank/DDBJ whole genome shotgun (WGS) entry which is preliminary data.</text>
</comment>
<feature type="domain" description="Cell envelope-related transcriptional attenuator" evidence="3">
    <location>
        <begin position="94"/>
        <end position="240"/>
    </location>
</feature>
<keyword evidence="5" id="KW-1185">Reference proteome</keyword>
<evidence type="ECO:0000259" key="3">
    <source>
        <dbReference type="Pfam" id="PF03816"/>
    </source>
</evidence>
<dbReference type="GeneID" id="83015913"/>
<proteinExistence type="inferred from homology"/>
<dbReference type="InterPro" id="IPR050922">
    <property type="entry name" value="LytR/CpsA/Psr_CW_biosynth"/>
</dbReference>
<evidence type="ECO:0000313" key="4">
    <source>
        <dbReference type="EMBL" id="RGR73072.1"/>
    </source>
</evidence>
<comment type="similarity">
    <text evidence="1">Belongs to the LytR/CpsA/Psr (LCP) family.</text>
</comment>
<protein>
    <submittedName>
        <fullName evidence="4">LytR family transcriptional regulator</fullName>
    </submittedName>
</protein>
<gene>
    <name evidence="4" type="ORF">DWY25_10945</name>
</gene>
<dbReference type="InterPro" id="IPR004474">
    <property type="entry name" value="LytR_CpsA_psr"/>
</dbReference>